<dbReference type="PANTHER" id="PTHR48106:SF13">
    <property type="entry name" value="QUINONE OXIDOREDUCTASE-RELATED"/>
    <property type="match status" value="1"/>
</dbReference>
<evidence type="ECO:0000313" key="4">
    <source>
        <dbReference type="EMBL" id="THH01200.1"/>
    </source>
</evidence>
<evidence type="ECO:0000313" key="5">
    <source>
        <dbReference type="Proteomes" id="UP000309038"/>
    </source>
</evidence>
<dbReference type="GO" id="GO:0070402">
    <property type="term" value="F:NADPH binding"/>
    <property type="evidence" value="ECO:0007669"/>
    <property type="project" value="TreeGrafter"/>
</dbReference>
<accession>A0A4S4KW15</accession>
<dbReference type="Pfam" id="PF08240">
    <property type="entry name" value="ADH_N"/>
    <property type="match status" value="1"/>
</dbReference>
<dbReference type="GO" id="GO:0035925">
    <property type="term" value="F:mRNA 3'-UTR AU-rich region binding"/>
    <property type="evidence" value="ECO:0007669"/>
    <property type="project" value="TreeGrafter"/>
</dbReference>
<sequence length="197" mass="21384">MTFPPTILAITIPRTGDFEVIEQTMIAFPEQKSNEIVVKIAYGGVNTIDTYFRKGIDPVKSFPQVLGEEASGVIVALPTNENVLNDDWYKLRDYKVGGKVSVYGLGVFAEYVSHPWQSVFPVPDEVTPEIAAGALCHALTLVTAMTESYDVKKDDIIFVHTVAGGLGLLFTAYAKSRGATVIGTTSSSEKAELARSY</sequence>
<dbReference type="EMBL" id="SGPJ01000029">
    <property type="protein sequence ID" value="THH01200.1"/>
    <property type="molecule type" value="Genomic_DNA"/>
</dbReference>
<dbReference type="PANTHER" id="PTHR48106">
    <property type="entry name" value="QUINONE OXIDOREDUCTASE PIG3-RELATED"/>
    <property type="match status" value="1"/>
</dbReference>
<feature type="domain" description="Alcohol dehydrogenase-like N-terminal" evidence="3">
    <location>
        <begin position="33"/>
        <end position="124"/>
    </location>
</feature>
<evidence type="ECO:0000256" key="2">
    <source>
        <dbReference type="ARBA" id="ARBA00023002"/>
    </source>
</evidence>
<dbReference type="SUPFAM" id="SSF51735">
    <property type="entry name" value="NAD(P)-binding Rossmann-fold domains"/>
    <property type="match status" value="1"/>
</dbReference>
<protein>
    <recommendedName>
        <fullName evidence="3">Alcohol dehydrogenase-like N-terminal domain-containing protein</fullName>
    </recommendedName>
</protein>
<dbReference type="GO" id="GO:0003960">
    <property type="term" value="F:quinone reductase (NADPH) activity"/>
    <property type="evidence" value="ECO:0007669"/>
    <property type="project" value="TreeGrafter"/>
</dbReference>
<reference evidence="4 5" key="1">
    <citation type="submission" date="2019-02" db="EMBL/GenBank/DDBJ databases">
        <title>Genome sequencing of the rare red list fungi Phlebia centrifuga.</title>
        <authorList>
            <person name="Buettner E."/>
            <person name="Kellner H."/>
        </authorList>
    </citation>
    <scope>NUCLEOTIDE SEQUENCE [LARGE SCALE GENOMIC DNA]</scope>
    <source>
        <strain evidence="4 5">DSM 108282</strain>
    </source>
</reference>
<keyword evidence="5" id="KW-1185">Reference proteome</keyword>
<dbReference type="InterPro" id="IPR013154">
    <property type="entry name" value="ADH-like_N"/>
</dbReference>
<dbReference type="Gene3D" id="3.90.180.10">
    <property type="entry name" value="Medium-chain alcohol dehydrogenases, catalytic domain"/>
    <property type="match status" value="1"/>
</dbReference>
<keyword evidence="1" id="KW-0521">NADP</keyword>
<gene>
    <name evidence="4" type="ORF">EW026_g1430</name>
</gene>
<dbReference type="InterPro" id="IPR036291">
    <property type="entry name" value="NAD(P)-bd_dom_sf"/>
</dbReference>
<comment type="caution">
    <text evidence="4">The sequence shown here is derived from an EMBL/GenBank/DDBJ whole genome shotgun (WGS) entry which is preliminary data.</text>
</comment>
<proteinExistence type="predicted"/>
<dbReference type="Gene3D" id="3.40.50.720">
    <property type="entry name" value="NAD(P)-binding Rossmann-like Domain"/>
    <property type="match status" value="1"/>
</dbReference>
<evidence type="ECO:0000259" key="3">
    <source>
        <dbReference type="Pfam" id="PF08240"/>
    </source>
</evidence>
<organism evidence="4 5">
    <name type="scientific">Hermanssonia centrifuga</name>
    <dbReference type="NCBI Taxonomy" id="98765"/>
    <lineage>
        <taxon>Eukaryota</taxon>
        <taxon>Fungi</taxon>
        <taxon>Dikarya</taxon>
        <taxon>Basidiomycota</taxon>
        <taxon>Agaricomycotina</taxon>
        <taxon>Agaricomycetes</taxon>
        <taxon>Polyporales</taxon>
        <taxon>Meruliaceae</taxon>
        <taxon>Hermanssonia</taxon>
    </lineage>
</organism>
<dbReference type="Proteomes" id="UP000309038">
    <property type="component" value="Unassembled WGS sequence"/>
</dbReference>
<keyword evidence="2" id="KW-0560">Oxidoreductase</keyword>
<dbReference type="SUPFAM" id="SSF50129">
    <property type="entry name" value="GroES-like"/>
    <property type="match status" value="1"/>
</dbReference>
<name>A0A4S4KW15_9APHY</name>
<dbReference type="AlphaFoldDB" id="A0A4S4KW15"/>
<dbReference type="InterPro" id="IPR011032">
    <property type="entry name" value="GroES-like_sf"/>
</dbReference>
<evidence type="ECO:0000256" key="1">
    <source>
        <dbReference type="ARBA" id="ARBA00022857"/>
    </source>
</evidence>
<dbReference type="GO" id="GO:0005829">
    <property type="term" value="C:cytosol"/>
    <property type="evidence" value="ECO:0007669"/>
    <property type="project" value="TreeGrafter"/>
</dbReference>